<protein>
    <submittedName>
        <fullName evidence="7">Uncharacterized protein</fullName>
    </submittedName>
</protein>
<name>A0A0K9PG09_ZOSMR</name>
<dbReference type="PANTHER" id="PTHR31394">
    <property type="entry name" value="TRANSMEMBRANE PROTEIN 199"/>
    <property type="match status" value="1"/>
</dbReference>
<dbReference type="GO" id="GO:0005789">
    <property type="term" value="C:endoplasmic reticulum membrane"/>
    <property type="evidence" value="ECO:0007669"/>
    <property type="project" value="UniProtKB-SubCell"/>
</dbReference>
<dbReference type="GO" id="GO:0012505">
    <property type="term" value="C:endomembrane system"/>
    <property type="evidence" value="ECO:0000318"/>
    <property type="project" value="GO_Central"/>
</dbReference>
<feature type="transmembrane region" description="Helical" evidence="6">
    <location>
        <begin position="79"/>
        <end position="102"/>
    </location>
</feature>
<dbReference type="OMA" id="IRTSAME"/>
<comment type="caution">
    <text evidence="7">The sequence shown here is derived from an EMBL/GenBank/DDBJ whole genome shotgun (WGS) entry which is preliminary data.</text>
</comment>
<evidence type="ECO:0000256" key="2">
    <source>
        <dbReference type="ARBA" id="ARBA00022692"/>
    </source>
</evidence>
<reference evidence="8" key="1">
    <citation type="journal article" date="2016" name="Nature">
        <title>The genome of the seagrass Zostera marina reveals angiosperm adaptation to the sea.</title>
        <authorList>
            <person name="Olsen J.L."/>
            <person name="Rouze P."/>
            <person name="Verhelst B."/>
            <person name="Lin Y.-C."/>
            <person name="Bayer T."/>
            <person name="Collen J."/>
            <person name="Dattolo E."/>
            <person name="De Paoli E."/>
            <person name="Dittami S."/>
            <person name="Maumus F."/>
            <person name="Michel G."/>
            <person name="Kersting A."/>
            <person name="Lauritano C."/>
            <person name="Lohaus R."/>
            <person name="Toepel M."/>
            <person name="Tonon T."/>
            <person name="Vanneste K."/>
            <person name="Amirebrahimi M."/>
            <person name="Brakel J."/>
            <person name="Bostroem C."/>
            <person name="Chovatia M."/>
            <person name="Grimwood J."/>
            <person name="Jenkins J.W."/>
            <person name="Jueterbock A."/>
            <person name="Mraz A."/>
            <person name="Stam W.T."/>
            <person name="Tice H."/>
            <person name="Bornberg-Bauer E."/>
            <person name="Green P.J."/>
            <person name="Pearson G.A."/>
            <person name="Procaccini G."/>
            <person name="Duarte C.M."/>
            <person name="Schmutz J."/>
            <person name="Reusch T.B.H."/>
            <person name="Van de Peer Y."/>
        </authorList>
    </citation>
    <scope>NUCLEOTIDE SEQUENCE [LARGE SCALE GENOMIC DNA]</scope>
    <source>
        <strain evidence="8">cv. Finnish</strain>
    </source>
</reference>
<keyword evidence="3" id="KW-0256">Endoplasmic reticulum</keyword>
<dbReference type="AlphaFoldDB" id="A0A0K9PG09"/>
<sequence length="150" mass="17157">MTIWSLYPSSKRPSLPNYFMAQLSFSPVLNPEKSEELKARLSKLQDLADKKAYREPVKDVVHKEKTTEPFSSYEDQIGFGLHVILIMVIGFLCGYVAFRALFNHNVVMNIAGGIFRMVFGMLLETVLFMIRTSAMESAPSRSRMKSKKRQ</sequence>
<keyword evidence="5 6" id="KW-0472">Membrane</keyword>
<evidence type="ECO:0000256" key="5">
    <source>
        <dbReference type="ARBA" id="ARBA00023136"/>
    </source>
</evidence>
<dbReference type="EMBL" id="LFYR01000874">
    <property type="protein sequence ID" value="KMZ67914.1"/>
    <property type="molecule type" value="Genomic_DNA"/>
</dbReference>
<gene>
    <name evidence="7" type="ORF">ZOSMA_252G00150</name>
</gene>
<evidence type="ECO:0000256" key="1">
    <source>
        <dbReference type="ARBA" id="ARBA00004477"/>
    </source>
</evidence>
<organism evidence="7 8">
    <name type="scientific">Zostera marina</name>
    <name type="common">Eelgrass</name>
    <dbReference type="NCBI Taxonomy" id="29655"/>
    <lineage>
        <taxon>Eukaryota</taxon>
        <taxon>Viridiplantae</taxon>
        <taxon>Streptophyta</taxon>
        <taxon>Embryophyta</taxon>
        <taxon>Tracheophyta</taxon>
        <taxon>Spermatophyta</taxon>
        <taxon>Magnoliopsida</taxon>
        <taxon>Liliopsida</taxon>
        <taxon>Zosteraceae</taxon>
        <taxon>Zostera</taxon>
    </lineage>
</organism>
<evidence type="ECO:0000256" key="6">
    <source>
        <dbReference type="SAM" id="Phobius"/>
    </source>
</evidence>
<comment type="subcellular location">
    <subcellularLocation>
        <location evidence="1">Endoplasmic reticulum membrane</location>
        <topology evidence="1">Multi-pass membrane protein</topology>
    </subcellularLocation>
</comment>
<keyword evidence="8" id="KW-1185">Reference proteome</keyword>
<feature type="transmembrane region" description="Helical" evidence="6">
    <location>
        <begin position="114"/>
        <end position="134"/>
    </location>
</feature>
<dbReference type="InterPro" id="IPR021013">
    <property type="entry name" value="ATPase_Vma12"/>
</dbReference>
<dbReference type="PANTHER" id="PTHR31394:SF1">
    <property type="entry name" value="TRANSMEMBRANE PROTEIN 199"/>
    <property type="match status" value="1"/>
</dbReference>
<keyword evidence="2 6" id="KW-0812">Transmembrane</keyword>
<dbReference type="Proteomes" id="UP000036987">
    <property type="component" value="Unassembled WGS sequence"/>
</dbReference>
<evidence type="ECO:0000256" key="4">
    <source>
        <dbReference type="ARBA" id="ARBA00022989"/>
    </source>
</evidence>
<evidence type="ECO:0000313" key="7">
    <source>
        <dbReference type="EMBL" id="KMZ67914.1"/>
    </source>
</evidence>
<accession>A0A0K9PG09</accession>
<proteinExistence type="predicted"/>
<dbReference type="OrthoDB" id="2018698at2759"/>
<dbReference type="GO" id="GO:0070072">
    <property type="term" value="P:vacuolar proton-transporting V-type ATPase complex assembly"/>
    <property type="evidence" value="ECO:0007669"/>
    <property type="project" value="InterPro"/>
</dbReference>
<evidence type="ECO:0000313" key="8">
    <source>
        <dbReference type="Proteomes" id="UP000036987"/>
    </source>
</evidence>
<evidence type="ECO:0000256" key="3">
    <source>
        <dbReference type="ARBA" id="ARBA00022824"/>
    </source>
</evidence>
<keyword evidence="4 6" id="KW-1133">Transmembrane helix</keyword>